<dbReference type="OrthoDB" id="1926336at2759"/>
<feature type="compositionally biased region" description="Low complexity" evidence="2">
    <location>
        <begin position="1427"/>
        <end position="1443"/>
    </location>
</feature>
<dbReference type="Gene3D" id="1.10.287.1490">
    <property type="match status" value="1"/>
</dbReference>
<feature type="region of interest" description="Disordered" evidence="2">
    <location>
        <begin position="1279"/>
        <end position="1357"/>
    </location>
</feature>
<feature type="compositionally biased region" description="Basic and acidic residues" evidence="2">
    <location>
        <begin position="1188"/>
        <end position="1206"/>
    </location>
</feature>
<feature type="compositionally biased region" description="Basic and acidic residues" evidence="2">
    <location>
        <begin position="1310"/>
        <end position="1354"/>
    </location>
</feature>
<sequence length="1519" mass="170314">MFQRLQGLQKGFNLDFLDNKIAEEQEKQKQDKQQKSGSPAKRSPSNATRRTGGRTQSPGKRTSSRLRVPEGKDGSPAKAPDPDDFVIGDDESVNSLSRVPTPQPISKDGESDEQKDGGKQDGGQAEAGVKGKEKEKAREVDELPQEVQAKLRKLDALTAKYQGMLTSGAPSLHRDWHLLFYSQNSTSIDLLRNYRTAHQRVAAIEPFEATLREHTSLTSIDEPGALIEFLDQRKQQSDMVMGELRRISDEHQQTIKERDELKIKLDKAEKDAKTAFDEAAGLRQERDGLKAESQKTEPVAEVKPATAEASSESAKDGGDFFSYEDEISKAAEESASISTETKAEAIESSPSEDTASVHVAKVKELEAEVETLKVEIKEQKDYINELATENANMRHEFLIAQTDLDAANKKLAKQDRDFVDVQSELRGAQEQLAEATAAQDAARKESDEAAASLVQSESQLADLQARYSLSQEELKKEATAAHENLKKYQDEHAKNLKDGVYTQREQKGMENLKNLVKTLREQAEAATKAKDRAEGEVQDWKLECNRLESESQQPRDAIAMLHNKEADLAKLEERLKVAHKEREDIVRAKEATVNRLEKELGVAQEERDAAIRKAESKNGHEKAVASLRSQLKRAEQDREKAYQMILDCGRCGQIEKDAEAPSEDTNSTPVRSRMGSESTEVSTLPTETGSGAATPATPSVDGGEAPGSVDAKKKKNKKKSKAKKKAAATTDSPVAGGSVKEELTLDELIGDPNKAPDVLLRSKFGENPLIPLFKDVVDNLRERNDSSNAQHDELLQHHESKIEELEQQLRNNSIILQAKHEETLALQQSLADKKTSAGTTVEQEAQLDSLKKEVQSLKEEIIEKDGKIKKLQESLKSQATLEEKIEELTEEKDNLQDSMLEVGKAGTDAKHELKEMKDRRDKLQQEYDELQIESDNARKGRKDAEASVEVLTTRSKELETELNELKTKSVPSTELEGLREQVQNLEKEKQALQVSKETCEKQIEDFKAQQTASGTALDAKEKSLTADLDKLRAKSSELEKELAQANTLAQDRFKSLAEVKDLYTKAQAEIKKLREELASLKATKAELDKSNATVKKLEMKEKDLRSEIAEYKSRAAEKETEISSLSDKAKKATDRSTALEESYETARRELEKSESIRNEAVEAREKLQADLKKLQDELSKVKTRAENLEQEARKAAEEANRLKDELQFTSAQRESSQSMMDTMQDQTREMSTRMKEVEQRNESLEEELADAQRLLSERSREGETMRRLLNEVETRADSRVKEMREQMELAVSERDRAEDNASTIGRRKAREIEDLKSKLRDAEQEASRAKEARMDAEKRERDFKTQQADIESRAARAQQELTEVRTAMEQLRDSLDETERSNRELENQRQSLRKEIADRESRLEKLQKSSKQLTEELKKSQARQATGSSRSSMESSAARGSSRVTSPAPMPIRTSSLNGAPMSPAGNNMSTEHIKGALLSFFSIKEKKHQVDFVSGPMGKMLGLNDQDRQQLIAAIQAK</sequence>
<keyword evidence="4" id="KW-1185">Reference proteome</keyword>
<comment type="caution">
    <text evidence="3">The sequence shown here is derived from an EMBL/GenBank/DDBJ whole genome shotgun (WGS) entry which is preliminary data.</text>
</comment>
<feature type="compositionally biased region" description="Basic and acidic residues" evidence="2">
    <location>
        <begin position="1373"/>
        <end position="1419"/>
    </location>
</feature>
<feature type="region of interest" description="Disordered" evidence="2">
    <location>
        <begin position="1188"/>
        <end position="1247"/>
    </location>
</feature>
<evidence type="ECO:0000313" key="4">
    <source>
        <dbReference type="Proteomes" id="UP000660729"/>
    </source>
</evidence>
<evidence type="ECO:0000313" key="3">
    <source>
        <dbReference type="EMBL" id="KAF7195441.1"/>
    </source>
</evidence>
<feature type="region of interest" description="Disordered" evidence="2">
    <location>
        <begin position="1113"/>
        <end position="1158"/>
    </location>
</feature>
<reference evidence="3" key="1">
    <citation type="submission" date="2020-04" db="EMBL/GenBank/DDBJ databases">
        <title>Draft genome resource of the tomato pathogen Pseudocercospora fuligena.</title>
        <authorList>
            <person name="Zaccaron A."/>
        </authorList>
    </citation>
    <scope>NUCLEOTIDE SEQUENCE</scope>
    <source>
        <strain evidence="3">PF001</strain>
    </source>
</reference>
<feature type="region of interest" description="Disordered" evidence="2">
    <location>
        <begin position="656"/>
        <end position="735"/>
    </location>
</feature>
<keyword evidence="1" id="KW-0175">Coiled coil</keyword>
<feature type="region of interest" description="Disordered" evidence="2">
    <location>
        <begin position="280"/>
        <end position="319"/>
    </location>
</feature>
<feature type="compositionally biased region" description="Polar residues" evidence="2">
    <location>
        <begin position="43"/>
        <end position="61"/>
    </location>
</feature>
<name>A0A8H6RSH5_9PEZI</name>
<dbReference type="PANTHER" id="PTHR32083:SF48">
    <property type="entry name" value="TRANS-GOLGI NETWORK-LOCALIZED SYP41-INTERACTING PROTEIN 1"/>
    <property type="match status" value="1"/>
</dbReference>
<feature type="compositionally biased region" description="Basic and acidic residues" evidence="2">
    <location>
        <begin position="1279"/>
        <end position="1299"/>
    </location>
</feature>
<feature type="compositionally biased region" description="Basic and acidic residues" evidence="2">
    <location>
        <begin position="107"/>
        <end position="119"/>
    </location>
</feature>
<feature type="region of interest" description="Disordered" evidence="2">
    <location>
        <begin position="611"/>
        <end position="630"/>
    </location>
</feature>
<feature type="compositionally biased region" description="Basic and acidic residues" evidence="2">
    <location>
        <begin position="17"/>
        <end position="34"/>
    </location>
</feature>
<feature type="region of interest" description="Disordered" evidence="2">
    <location>
        <begin position="1373"/>
        <end position="1453"/>
    </location>
</feature>
<dbReference type="Proteomes" id="UP000660729">
    <property type="component" value="Unassembled WGS sequence"/>
</dbReference>
<feature type="compositionally biased region" description="Polar residues" evidence="2">
    <location>
        <begin position="1207"/>
        <end position="1225"/>
    </location>
</feature>
<evidence type="ECO:0000256" key="1">
    <source>
        <dbReference type="ARBA" id="ARBA00023054"/>
    </source>
</evidence>
<feature type="compositionally biased region" description="Acidic residues" evidence="2">
    <location>
        <begin position="82"/>
        <end position="92"/>
    </location>
</feature>
<feature type="region of interest" description="Disordered" evidence="2">
    <location>
        <begin position="332"/>
        <end position="356"/>
    </location>
</feature>
<dbReference type="EMBL" id="JABCIY010000040">
    <property type="protein sequence ID" value="KAF7195441.1"/>
    <property type="molecule type" value="Genomic_DNA"/>
</dbReference>
<feature type="compositionally biased region" description="Basic and acidic residues" evidence="2">
    <location>
        <begin position="611"/>
        <end position="623"/>
    </location>
</feature>
<feature type="compositionally biased region" description="Basic residues" evidence="2">
    <location>
        <begin position="712"/>
        <end position="726"/>
    </location>
</feature>
<organism evidence="3 4">
    <name type="scientific">Pseudocercospora fuligena</name>
    <dbReference type="NCBI Taxonomy" id="685502"/>
    <lineage>
        <taxon>Eukaryota</taxon>
        <taxon>Fungi</taxon>
        <taxon>Dikarya</taxon>
        <taxon>Ascomycota</taxon>
        <taxon>Pezizomycotina</taxon>
        <taxon>Dothideomycetes</taxon>
        <taxon>Dothideomycetidae</taxon>
        <taxon>Mycosphaerellales</taxon>
        <taxon>Mycosphaerellaceae</taxon>
        <taxon>Pseudocercospora</taxon>
    </lineage>
</organism>
<protein>
    <submittedName>
        <fullName evidence="3">Autophagy-related protein</fullName>
    </submittedName>
</protein>
<proteinExistence type="predicted"/>
<evidence type="ECO:0000256" key="2">
    <source>
        <dbReference type="SAM" id="MobiDB-lite"/>
    </source>
</evidence>
<dbReference type="Gene3D" id="1.20.5.170">
    <property type="match status" value="1"/>
</dbReference>
<accession>A0A8H6RSH5</accession>
<feature type="compositionally biased region" description="Basic and acidic residues" evidence="2">
    <location>
        <begin position="1226"/>
        <end position="1243"/>
    </location>
</feature>
<dbReference type="GO" id="GO:0005856">
    <property type="term" value="C:cytoskeleton"/>
    <property type="evidence" value="ECO:0007669"/>
    <property type="project" value="TreeGrafter"/>
</dbReference>
<feature type="compositionally biased region" description="Basic and acidic residues" evidence="2">
    <location>
        <begin position="129"/>
        <end position="141"/>
    </location>
</feature>
<dbReference type="PANTHER" id="PTHR32083">
    <property type="entry name" value="CILIA AND FLAGELLA-ASSOCIATED PROTEIN 58-RELATED"/>
    <property type="match status" value="1"/>
</dbReference>
<gene>
    <name evidence="3" type="ORF">HII31_03333</name>
</gene>
<feature type="compositionally biased region" description="Polar residues" evidence="2">
    <location>
        <begin position="663"/>
        <end position="691"/>
    </location>
</feature>
<feature type="compositionally biased region" description="Basic and acidic residues" evidence="2">
    <location>
        <begin position="283"/>
        <end position="300"/>
    </location>
</feature>
<feature type="region of interest" description="Disordered" evidence="2">
    <location>
        <begin position="1"/>
        <end position="143"/>
    </location>
</feature>